<evidence type="ECO:0000259" key="2">
    <source>
        <dbReference type="Pfam" id="PF00582"/>
    </source>
</evidence>
<dbReference type="OrthoDB" id="9804721at2"/>
<dbReference type="Proteomes" id="UP000245680">
    <property type="component" value="Unassembled WGS sequence"/>
</dbReference>
<accession>A0A2V2LFQ2</accession>
<reference evidence="3 4" key="1">
    <citation type="submission" date="2018-05" db="EMBL/GenBank/DDBJ databases">
        <title>Rhodobacteraceae gen. nov., sp. nov. isolated from sea water.</title>
        <authorList>
            <person name="Ren Y."/>
        </authorList>
    </citation>
    <scope>NUCLEOTIDE SEQUENCE [LARGE SCALE GENOMIC DNA]</scope>
    <source>
        <strain evidence="3 4">TG-679</strain>
    </source>
</reference>
<comment type="similarity">
    <text evidence="1">Belongs to the universal stress protein A family.</text>
</comment>
<dbReference type="PRINTS" id="PR01438">
    <property type="entry name" value="UNVRSLSTRESS"/>
</dbReference>
<dbReference type="PANTHER" id="PTHR46268">
    <property type="entry name" value="STRESS RESPONSE PROTEIN NHAX"/>
    <property type="match status" value="1"/>
</dbReference>
<gene>
    <name evidence="3" type="ORF">DKT77_04760</name>
</gene>
<dbReference type="CDD" id="cd00293">
    <property type="entry name" value="USP-like"/>
    <property type="match status" value="1"/>
</dbReference>
<keyword evidence="4" id="KW-1185">Reference proteome</keyword>
<sequence length="278" mass="30518">MSIKNILVAYNGMPGSDAALTGAVLMQKYFDAHLTGLFAHGNPLLSRQMKRTWMPRKVHEAIVEAADSPTSEIREKFHKVCADVPDAKLHWIDSGGSVQRTVARYARLFDLTVLGMYETSEDYNLSHIEIHPDRVAFDSGRPVLTFPANYTGSVFNGRAVVAWDGGRAAARALADAMQILETETEVDIVSVGRSPLADSLPGIDVQMVLDRHDVNVTLTELPRERRPIADTLVDHCEKTGASLLVMGAYEHSPLREGLIGGVTHDIALRARLPVLMSH</sequence>
<dbReference type="AlphaFoldDB" id="A0A2V2LFQ2"/>
<dbReference type="EMBL" id="QGKU01000016">
    <property type="protein sequence ID" value="PWR03822.1"/>
    <property type="molecule type" value="Genomic_DNA"/>
</dbReference>
<evidence type="ECO:0000313" key="4">
    <source>
        <dbReference type="Proteomes" id="UP000245680"/>
    </source>
</evidence>
<name>A0A2V2LFQ2_9RHOB</name>
<evidence type="ECO:0000313" key="3">
    <source>
        <dbReference type="EMBL" id="PWR03822.1"/>
    </source>
</evidence>
<proteinExistence type="inferred from homology"/>
<evidence type="ECO:0000256" key="1">
    <source>
        <dbReference type="ARBA" id="ARBA00008791"/>
    </source>
</evidence>
<feature type="domain" description="UspA" evidence="2">
    <location>
        <begin position="158"/>
        <end position="276"/>
    </location>
</feature>
<comment type="caution">
    <text evidence="3">The sequence shown here is derived from an EMBL/GenBank/DDBJ whole genome shotgun (WGS) entry which is preliminary data.</text>
</comment>
<dbReference type="Gene3D" id="3.40.50.12370">
    <property type="match status" value="1"/>
</dbReference>
<dbReference type="RefSeq" id="WP_109810593.1">
    <property type="nucleotide sequence ID" value="NZ_QGKU01000016.1"/>
</dbReference>
<organism evidence="3 4">
    <name type="scientific">Meridianimarinicoccus roseus</name>
    <dbReference type="NCBI Taxonomy" id="2072018"/>
    <lineage>
        <taxon>Bacteria</taxon>
        <taxon>Pseudomonadati</taxon>
        <taxon>Pseudomonadota</taxon>
        <taxon>Alphaproteobacteria</taxon>
        <taxon>Rhodobacterales</taxon>
        <taxon>Paracoccaceae</taxon>
        <taxon>Meridianimarinicoccus</taxon>
    </lineage>
</organism>
<dbReference type="PANTHER" id="PTHR46268:SF15">
    <property type="entry name" value="UNIVERSAL STRESS PROTEIN HP_0031"/>
    <property type="match status" value="1"/>
</dbReference>
<dbReference type="SUPFAM" id="SSF52402">
    <property type="entry name" value="Adenine nucleotide alpha hydrolases-like"/>
    <property type="match status" value="2"/>
</dbReference>
<dbReference type="Pfam" id="PF00582">
    <property type="entry name" value="Usp"/>
    <property type="match status" value="1"/>
</dbReference>
<protein>
    <submittedName>
        <fullName evidence="3">Universal stress protein</fullName>
    </submittedName>
</protein>
<dbReference type="InterPro" id="IPR006016">
    <property type="entry name" value="UspA"/>
</dbReference>
<dbReference type="InterPro" id="IPR006015">
    <property type="entry name" value="Universal_stress_UspA"/>
</dbReference>